<feature type="region of interest" description="Disordered" evidence="1">
    <location>
        <begin position="1"/>
        <end position="39"/>
    </location>
</feature>
<dbReference type="Proteomes" id="UP001168990">
    <property type="component" value="Unassembled WGS sequence"/>
</dbReference>
<evidence type="ECO:0000313" key="2">
    <source>
        <dbReference type="EMBL" id="KAK0175916.1"/>
    </source>
</evidence>
<accession>A0AA39KW91</accession>
<evidence type="ECO:0000313" key="3">
    <source>
        <dbReference type="Proteomes" id="UP001168990"/>
    </source>
</evidence>
<dbReference type="EMBL" id="JAQQBS010000001">
    <property type="protein sequence ID" value="KAK0175916.1"/>
    <property type="molecule type" value="Genomic_DNA"/>
</dbReference>
<gene>
    <name evidence="2" type="ORF">PV328_000105</name>
</gene>
<sequence>MEDMSTTNSCVIKSHVESSNEQASRRNKQVVRSELGGIGDDEGHSDTSWTALTVRNYVIEFKILHQLYGKELNGKGLRWEKEDIWQEKVVDPCDSLTYYREQQKL</sequence>
<reference evidence="2" key="1">
    <citation type="journal article" date="2023" name="bioRxiv">
        <title>Scaffold-level genome assemblies of two parasitoid biocontrol wasps reveal the parthenogenesis mechanism and an associated novel virus.</title>
        <authorList>
            <person name="Inwood S."/>
            <person name="Skelly J."/>
            <person name="Guhlin J."/>
            <person name="Harrop T."/>
            <person name="Goldson S."/>
            <person name="Dearden P."/>
        </authorList>
    </citation>
    <scope>NUCLEOTIDE SEQUENCE</scope>
    <source>
        <strain evidence="2">Irish</strain>
        <tissue evidence="2">Whole body</tissue>
    </source>
</reference>
<reference evidence="2" key="2">
    <citation type="submission" date="2023-03" db="EMBL/GenBank/DDBJ databases">
        <authorList>
            <person name="Inwood S.N."/>
            <person name="Skelly J.G."/>
            <person name="Guhlin J."/>
            <person name="Harrop T.W.R."/>
            <person name="Goldson S.G."/>
            <person name="Dearden P.K."/>
        </authorList>
    </citation>
    <scope>NUCLEOTIDE SEQUENCE</scope>
    <source>
        <strain evidence="2">Irish</strain>
        <tissue evidence="2">Whole body</tissue>
    </source>
</reference>
<keyword evidence="3" id="KW-1185">Reference proteome</keyword>
<protein>
    <submittedName>
        <fullName evidence="2">Uncharacterized protein</fullName>
    </submittedName>
</protein>
<comment type="caution">
    <text evidence="2">The sequence shown here is derived from an EMBL/GenBank/DDBJ whole genome shotgun (WGS) entry which is preliminary data.</text>
</comment>
<feature type="compositionally biased region" description="Polar residues" evidence="1">
    <location>
        <begin position="1"/>
        <end position="22"/>
    </location>
</feature>
<evidence type="ECO:0000256" key="1">
    <source>
        <dbReference type="SAM" id="MobiDB-lite"/>
    </source>
</evidence>
<name>A0AA39KW91_9HYME</name>
<organism evidence="2 3">
    <name type="scientific">Microctonus aethiopoides</name>
    <dbReference type="NCBI Taxonomy" id="144406"/>
    <lineage>
        <taxon>Eukaryota</taxon>
        <taxon>Metazoa</taxon>
        <taxon>Ecdysozoa</taxon>
        <taxon>Arthropoda</taxon>
        <taxon>Hexapoda</taxon>
        <taxon>Insecta</taxon>
        <taxon>Pterygota</taxon>
        <taxon>Neoptera</taxon>
        <taxon>Endopterygota</taxon>
        <taxon>Hymenoptera</taxon>
        <taxon>Apocrita</taxon>
        <taxon>Ichneumonoidea</taxon>
        <taxon>Braconidae</taxon>
        <taxon>Euphorinae</taxon>
        <taxon>Microctonus</taxon>
    </lineage>
</organism>
<proteinExistence type="predicted"/>
<dbReference type="AlphaFoldDB" id="A0AA39KW91"/>